<name>A0A2H0TPQ7_9BACT</name>
<evidence type="ECO:0000256" key="11">
    <source>
        <dbReference type="ARBA" id="ARBA00031908"/>
    </source>
</evidence>
<evidence type="ECO:0000256" key="7">
    <source>
        <dbReference type="ARBA" id="ARBA00022598"/>
    </source>
</evidence>
<feature type="domain" description="PurM-like C-terminal" evidence="17">
    <location>
        <begin position="175"/>
        <end position="331"/>
    </location>
</feature>
<protein>
    <recommendedName>
        <fullName evidence="5 15">Phosphoribosylformylglycinamidine cyclo-ligase</fullName>
        <ecNumber evidence="4 15">6.3.3.1</ecNumber>
    </recommendedName>
    <alternativeName>
        <fullName evidence="12 15">AIR synthase</fullName>
    </alternativeName>
    <alternativeName>
        <fullName evidence="13 15">AIRS</fullName>
    </alternativeName>
    <alternativeName>
        <fullName evidence="11 15">Phosphoribosyl-aminoimidazole synthetase</fullName>
    </alternativeName>
</protein>
<comment type="similarity">
    <text evidence="3 15">Belongs to the AIR synthase family.</text>
</comment>
<evidence type="ECO:0000256" key="12">
    <source>
        <dbReference type="ARBA" id="ARBA00032931"/>
    </source>
</evidence>
<dbReference type="HAMAP" id="MF_00741">
    <property type="entry name" value="AIRS"/>
    <property type="match status" value="1"/>
</dbReference>
<feature type="domain" description="PurM-like N-terminal" evidence="16">
    <location>
        <begin position="57"/>
        <end position="163"/>
    </location>
</feature>
<dbReference type="GO" id="GO:0006189">
    <property type="term" value="P:'de novo' IMP biosynthetic process"/>
    <property type="evidence" value="ECO:0007669"/>
    <property type="project" value="UniProtKB-UniRule"/>
</dbReference>
<organism evidence="18 19">
    <name type="scientific">Candidatus Magasanikbacteria bacterium CG10_big_fil_rev_8_21_14_0_10_47_10</name>
    <dbReference type="NCBI Taxonomy" id="1974652"/>
    <lineage>
        <taxon>Bacteria</taxon>
        <taxon>Candidatus Magasanikiibacteriota</taxon>
    </lineage>
</organism>
<reference evidence="19" key="1">
    <citation type="submission" date="2017-09" db="EMBL/GenBank/DDBJ databases">
        <title>Depth-based differentiation of microbial function through sediment-hosted aquifers and enrichment of novel symbionts in the deep terrestrial subsurface.</title>
        <authorList>
            <person name="Probst A.J."/>
            <person name="Ladd B."/>
            <person name="Jarett J.K."/>
            <person name="Geller-Mcgrath D.E."/>
            <person name="Sieber C.M.K."/>
            <person name="Emerson J.B."/>
            <person name="Anantharaman K."/>
            <person name="Thomas B.C."/>
            <person name="Malmstrom R."/>
            <person name="Stieglmeier M."/>
            <person name="Klingl A."/>
            <person name="Woyke T."/>
            <person name="Ryan C.M."/>
            <person name="Banfield J.F."/>
        </authorList>
    </citation>
    <scope>NUCLEOTIDE SEQUENCE [LARGE SCALE GENOMIC DNA]</scope>
</reference>
<dbReference type="InterPro" id="IPR004733">
    <property type="entry name" value="PurM_cligase"/>
</dbReference>
<evidence type="ECO:0000256" key="10">
    <source>
        <dbReference type="ARBA" id="ARBA00022840"/>
    </source>
</evidence>
<keyword evidence="10 15" id="KW-0067">ATP-binding</keyword>
<comment type="catalytic activity">
    <reaction evidence="14 15">
        <text>2-formamido-N(1)-(5-O-phospho-beta-D-ribosyl)acetamidine + ATP = 5-amino-1-(5-phospho-beta-D-ribosyl)imidazole + ADP + phosphate + H(+)</text>
        <dbReference type="Rhea" id="RHEA:23032"/>
        <dbReference type="ChEBI" id="CHEBI:15378"/>
        <dbReference type="ChEBI" id="CHEBI:30616"/>
        <dbReference type="ChEBI" id="CHEBI:43474"/>
        <dbReference type="ChEBI" id="CHEBI:137981"/>
        <dbReference type="ChEBI" id="CHEBI:147287"/>
        <dbReference type="ChEBI" id="CHEBI:456216"/>
        <dbReference type="EC" id="6.3.3.1"/>
    </reaction>
</comment>
<dbReference type="AlphaFoldDB" id="A0A2H0TPQ7"/>
<dbReference type="InterPro" id="IPR016188">
    <property type="entry name" value="PurM-like_N"/>
</dbReference>
<dbReference type="PANTHER" id="PTHR10520">
    <property type="entry name" value="TRIFUNCTIONAL PURINE BIOSYNTHETIC PROTEIN ADENOSINE-3-RELATED"/>
    <property type="match status" value="1"/>
</dbReference>
<evidence type="ECO:0000256" key="14">
    <source>
        <dbReference type="ARBA" id="ARBA00049057"/>
    </source>
</evidence>
<dbReference type="NCBIfam" id="TIGR00878">
    <property type="entry name" value="purM"/>
    <property type="match status" value="1"/>
</dbReference>
<dbReference type="InterPro" id="IPR036921">
    <property type="entry name" value="PurM-like_N_sf"/>
</dbReference>
<sequence>MSMTYQSAGVDIVAGNQVVDNIKKRVADTFSPHVMTGLGAFGALFDIKAALAPYRSPVLVQSVDGVGTKLTVAKMMNRFDTIGHDIVANCCGDIVAMGARPLTFLDYVAHERLDVEIMDSIMNGMIDACIECGVSLVGGETAEMPGTYTTGEHDIVGCVTGVVERDNIINGSAIQAGDVIIGLSSSGLHTNGYSLARKILFDGAGLGVHSRVDGLDNSIGEELLKPHINYTRPVLALLDAGIHIKGIAHITGGGLIENIPRVLPKGMRAKICKGSWPIPPLFHLLEKIGKVEPREMYRTFNMGIGMVLICDPADAASILRQINAYRIGDIVR</sequence>
<comment type="pathway">
    <text evidence="2 15">Purine metabolism; IMP biosynthesis via de novo pathway; 5-amino-1-(5-phospho-D-ribosyl)imidazole from N(2)-formyl-N(1)-(5-phospho-D-ribosyl)glycinamide: step 2/2.</text>
</comment>
<accession>A0A2H0TPQ7</accession>
<evidence type="ECO:0000256" key="8">
    <source>
        <dbReference type="ARBA" id="ARBA00022741"/>
    </source>
</evidence>
<dbReference type="PANTHER" id="PTHR10520:SF12">
    <property type="entry name" value="TRIFUNCTIONAL PURINE BIOSYNTHETIC PROTEIN ADENOSINE-3"/>
    <property type="match status" value="1"/>
</dbReference>
<evidence type="ECO:0000256" key="15">
    <source>
        <dbReference type="HAMAP-Rule" id="MF_00741"/>
    </source>
</evidence>
<evidence type="ECO:0000313" key="18">
    <source>
        <dbReference type="EMBL" id="PIR74148.1"/>
    </source>
</evidence>
<evidence type="ECO:0000259" key="16">
    <source>
        <dbReference type="Pfam" id="PF00586"/>
    </source>
</evidence>
<dbReference type="UniPathway" id="UPA00074">
    <property type="reaction ID" value="UER00129"/>
</dbReference>
<evidence type="ECO:0000256" key="13">
    <source>
        <dbReference type="ARBA" id="ARBA00033093"/>
    </source>
</evidence>
<dbReference type="Gene3D" id="3.90.650.10">
    <property type="entry name" value="PurM-like C-terminal domain"/>
    <property type="match status" value="1"/>
</dbReference>
<dbReference type="FunFam" id="3.90.650.10:FF:000011">
    <property type="entry name" value="Phosphoribosylformylglycinamidine cyclo-ligase"/>
    <property type="match status" value="1"/>
</dbReference>
<dbReference type="EC" id="6.3.3.1" evidence="4 15"/>
<evidence type="ECO:0000256" key="4">
    <source>
        <dbReference type="ARBA" id="ARBA00013047"/>
    </source>
</evidence>
<proteinExistence type="inferred from homology"/>
<dbReference type="SUPFAM" id="SSF56042">
    <property type="entry name" value="PurM C-terminal domain-like"/>
    <property type="match status" value="1"/>
</dbReference>
<evidence type="ECO:0000313" key="19">
    <source>
        <dbReference type="Proteomes" id="UP000230154"/>
    </source>
</evidence>
<keyword evidence="7 15" id="KW-0436">Ligase</keyword>
<dbReference type="GO" id="GO:0005524">
    <property type="term" value="F:ATP binding"/>
    <property type="evidence" value="ECO:0007669"/>
    <property type="project" value="UniProtKB-KW"/>
</dbReference>
<comment type="caution">
    <text evidence="18">The sequence shown here is derived from an EMBL/GenBank/DDBJ whole genome shotgun (WGS) entry which is preliminary data.</text>
</comment>
<evidence type="ECO:0000256" key="1">
    <source>
        <dbReference type="ARBA" id="ARBA00004496"/>
    </source>
</evidence>
<evidence type="ECO:0000256" key="6">
    <source>
        <dbReference type="ARBA" id="ARBA00022490"/>
    </source>
</evidence>
<evidence type="ECO:0000259" key="17">
    <source>
        <dbReference type="Pfam" id="PF02769"/>
    </source>
</evidence>
<dbReference type="GO" id="GO:0005829">
    <property type="term" value="C:cytosol"/>
    <property type="evidence" value="ECO:0007669"/>
    <property type="project" value="TreeGrafter"/>
</dbReference>
<comment type="subcellular location">
    <subcellularLocation>
        <location evidence="1 15">Cytoplasm</location>
    </subcellularLocation>
</comment>
<dbReference type="InterPro" id="IPR010918">
    <property type="entry name" value="PurM-like_C_dom"/>
</dbReference>
<dbReference type="EMBL" id="PFCB01000028">
    <property type="protein sequence ID" value="PIR74148.1"/>
    <property type="molecule type" value="Genomic_DNA"/>
</dbReference>
<dbReference type="GO" id="GO:0004641">
    <property type="term" value="F:phosphoribosylformylglycinamidine cyclo-ligase activity"/>
    <property type="evidence" value="ECO:0007669"/>
    <property type="project" value="UniProtKB-UniRule"/>
</dbReference>
<dbReference type="Pfam" id="PF00586">
    <property type="entry name" value="AIRS"/>
    <property type="match status" value="1"/>
</dbReference>
<keyword evidence="8 15" id="KW-0547">Nucleotide-binding</keyword>
<keyword evidence="6 15" id="KW-0963">Cytoplasm</keyword>
<keyword evidence="9 15" id="KW-0658">Purine biosynthesis</keyword>
<gene>
    <name evidence="15" type="primary">purM</name>
    <name evidence="18" type="ORF">COU35_03765</name>
</gene>
<dbReference type="Gene3D" id="3.30.1330.10">
    <property type="entry name" value="PurM-like, N-terminal domain"/>
    <property type="match status" value="1"/>
</dbReference>
<dbReference type="InterPro" id="IPR036676">
    <property type="entry name" value="PurM-like_C_sf"/>
</dbReference>
<evidence type="ECO:0000256" key="9">
    <source>
        <dbReference type="ARBA" id="ARBA00022755"/>
    </source>
</evidence>
<dbReference type="GO" id="GO:0046084">
    <property type="term" value="P:adenine biosynthetic process"/>
    <property type="evidence" value="ECO:0007669"/>
    <property type="project" value="TreeGrafter"/>
</dbReference>
<dbReference type="Pfam" id="PF02769">
    <property type="entry name" value="AIRS_C"/>
    <property type="match status" value="1"/>
</dbReference>
<dbReference type="Proteomes" id="UP000230154">
    <property type="component" value="Unassembled WGS sequence"/>
</dbReference>
<dbReference type="SUPFAM" id="SSF55326">
    <property type="entry name" value="PurM N-terminal domain-like"/>
    <property type="match status" value="1"/>
</dbReference>
<evidence type="ECO:0000256" key="3">
    <source>
        <dbReference type="ARBA" id="ARBA00010280"/>
    </source>
</evidence>
<dbReference type="GO" id="GO:0004637">
    <property type="term" value="F:phosphoribosylamine-glycine ligase activity"/>
    <property type="evidence" value="ECO:0007669"/>
    <property type="project" value="TreeGrafter"/>
</dbReference>
<dbReference type="CDD" id="cd02196">
    <property type="entry name" value="PurM"/>
    <property type="match status" value="1"/>
</dbReference>
<evidence type="ECO:0000256" key="5">
    <source>
        <dbReference type="ARBA" id="ARBA00020367"/>
    </source>
</evidence>
<evidence type="ECO:0000256" key="2">
    <source>
        <dbReference type="ARBA" id="ARBA00004686"/>
    </source>
</evidence>